<dbReference type="GO" id="GO:0005525">
    <property type="term" value="F:GTP binding"/>
    <property type="evidence" value="ECO:0007669"/>
    <property type="project" value="UniProtKB-KW"/>
</dbReference>
<dbReference type="PANTHER" id="PTHR43261:SF1">
    <property type="entry name" value="RIBOSOME-RELEASING FACTOR 2, MITOCHONDRIAL"/>
    <property type="match status" value="1"/>
</dbReference>
<dbReference type="InterPro" id="IPR031157">
    <property type="entry name" value="G_TR_CS"/>
</dbReference>
<evidence type="ECO:0000313" key="5">
    <source>
        <dbReference type="EMBL" id="MCA9387401.1"/>
    </source>
</evidence>
<dbReference type="PANTHER" id="PTHR43261">
    <property type="entry name" value="TRANSLATION ELONGATION FACTOR G-RELATED"/>
    <property type="match status" value="1"/>
</dbReference>
<dbReference type="InterPro" id="IPR000795">
    <property type="entry name" value="T_Tr_GTP-bd_dom"/>
</dbReference>
<dbReference type="PRINTS" id="PR00315">
    <property type="entry name" value="ELONGATNFCT"/>
</dbReference>
<dbReference type="Proteomes" id="UP000714915">
    <property type="component" value="Unassembled WGS sequence"/>
</dbReference>
<reference evidence="5" key="2">
    <citation type="journal article" date="2021" name="Microbiome">
        <title>Successional dynamics and alternative stable states in a saline activated sludge microbial community over 9 years.</title>
        <authorList>
            <person name="Wang Y."/>
            <person name="Ye J."/>
            <person name="Ju F."/>
            <person name="Liu L."/>
            <person name="Boyd J.A."/>
            <person name="Deng Y."/>
            <person name="Parks D.H."/>
            <person name="Jiang X."/>
            <person name="Yin X."/>
            <person name="Woodcroft B.J."/>
            <person name="Tyson G.W."/>
            <person name="Hugenholtz P."/>
            <person name="Polz M.F."/>
            <person name="Zhang T."/>
        </authorList>
    </citation>
    <scope>NUCLEOTIDE SEQUENCE</scope>
    <source>
        <strain evidence="5">HKST-UBA09</strain>
    </source>
</reference>
<reference evidence="5" key="1">
    <citation type="submission" date="2020-04" db="EMBL/GenBank/DDBJ databases">
        <authorList>
            <person name="Zhang T."/>
        </authorList>
    </citation>
    <scope>NUCLEOTIDE SEQUENCE</scope>
    <source>
        <strain evidence="5">HKST-UBA09</strain>
    </source>
</reference>
<dbReference type="Gene3D" id="3.40.50.300">
    <property type="entry name" value="P-loop containing nucleotide triphosphate hydrolases"/>
    <property type="match status" value="2"/>
</dbReference>
<dbReference type="SUPFAM" id="SSF52540">
    <property type="entry name" value="P-loop containing nucleoside triphosphate hydrolases"/>
    <property type="match status" value="1"/>
</dbReference>
<dbReference type="PROSITE" id="PS00301">
    <property type="entry name" value="G_TR_1"/>
    <property type="match status" value="1"/>
</dbReference>
<feature type="non-terminal residue" evidence="5">
    <location>
        <position position="96"/>
    </location>
</feature>
<dbReference type="EMBL" id="JAGQLF010000115">
    <property type="protein sequence ID" value="MCA9387401.1"/>
    <property type="molecule type" value="Genomic_DNA"/>
</dbReference>
<sequence length="96" mass="10871">MSDRKTPLNKIRNIGIMAHIDAGKTTTTERILYYTGRLHRMGEVHEGGATMDWMEQEKERGITITSAATTCEWNGHRINIIDTPGHVDFTAEVERS</sequence>
<dbReference type="NCBIfam" id="TIGR00231">
    <property type="entry name" value="small_GTP"/>
    <property type="match status" value="1"/>
</dbReference>
<feature type="domain" description="Tr-type G" evidence="4">
    <location>
        <begin position="9"/>
        <end position="96"/>
    </location>
</feature>
<dbReference type="InterPro" id="IPR005225">
    <property type="entry name" value="Small_GTP-bd"/>
</dbReference>
<proteinExistence type="predicted"/>
<keyword evidence="2" id="KW-0648">Protein biosynthesis</keyword>
<comment type="caution">
    <text evidence="5">The sequence shown here is derived from an EMBL/GenBank/DDBJ whole genome shotgun (WGS) entry which is preliminary data.</text>
</comment>
<dbReference type="PROSITE" id="PS51722">
    <property type="entry name" value="G_TR_2"/>
    <property type="match status" value="1"/>
</dbReference>
<dbReference type="GO" id="GO:0032790">
    <property type="term" value="P:ribosome disassembly"/>
    <property type="evidence" value="ECO:0007669"/>
    <property type="project" value="TreeGrafter"/>
</dbReference>
<dbReference type="InterPro" id="IPR027417">
    <property type="entry name" value="P-loop_NTPase"/>
</dbReference>
<keyword evidence="1" id="KW-0547">Nucleotide-binding</keyword>
<dbReference type="AlphaFoldDB" id="A0A955RLT7"/>
<keyword evidence="3" id="KW-0342">GTP-binding</keyword>
<evidence type="ECO:0000256" key="3">
    <source>
        <dbReference type="ARBA" id="ARBA00023134"/>
    </source>
</evidence>
<name>A0A955RLT7_9BACT</name>
<accession>A0A955RLT7</accession>
<dbReference type="Pfam" id="PF00009">
    <property type="entry name" value="GTP_EFTU"/>
    <property type="match status" value="1"/>
</dbReference>
<organism evidence="5 6">
    <name type="scientific">Candidatus Dojkabacteria bacterium</name>
    <dbReference type="NCBI Taxonomy" id="2099670"/>
    <lineage>
        <taxon>Bacteria</taxon>
        <taxon>Candidatus Dojkabacteria</taxon>
    </lineage>
</organism>
<protein>
    <submittedName>
        <fullName evidence="5">GTP-binding protein</fullName>
    </submittedName>
</protein>
<dbReference type="GO" id="GO:0003924">
    <property type="term" value="F:GTPase activity"/>
    <property type="evidence" value="ECO:0007669"/>
    <property type="project" value="InterPro"/>
</dbReference>
<evidence type="ECO:0000256" key="2">
    <source>
        <dbReference type="ARBA" id="ARBA00022917"/>
    </source>
</evidence>
<evidence type="ECO:0000256" key="1">
    <source>
        <dbReference type="ARBA" id="ARBA00022741"/>
    </source>
</evidence>
<dbReference type="GO" id="GO:0006412">
    <property type="term" value="P:translation"/>
    <property type="evidence" value="ECO:0007669"/>
    <property type="project" value="UniProtKB-KW"/>
</dbReference>
<gene>
    <name evidence="5" type="ORF">KC669_05205</name>
</gene>
<evidence type="ECO:0000313" key="6">
    <source>
        <dbReference type="Proteomes" id="UP000714915"/>
    </source>
</evidence>
<evidence type="ECO:0000259" key="4">
    <source>
        <dbReference type="PROSITE" id="PS51722"/>
    </source>
</evidence>